<sequence>MKKLPNLKTMR</sequence>
<organism evidence="1">
    <name type="scientific">Arundo donax</name>
    <name type="common">Giant reed</name>
    <name type="synonym">Donax arundinaceus</name>
    <dbReference type="NCBI Taxonomy" id="35708"/>
    <lineage>
        <taxon>Eukaryota</taxon>
        <taxon>Viridiplantae</taxon>
        <taxon>Streptophyta</taxon>
        <taxon>Embryophyta</taxon>
        <taxon>Tracheophyta</taxon>
        <taxon>Spermatophyta</taxon>
        <taxon>Magnoliopsida</taxon>
        <taxon>Liliopsida</taxon>
        <taxon>Poales</taxon>
        <taxon>Poaceae</taxon>
        <taxon>PACMAD clade</taxon>
        <taxon>Arundinoideae</taxon>
        <taxon>Arundineae</taxon>
        <taxon>Arundo</taxon>
    </lineage>
</organism>
<proteinExistence type="predicted"/>
<accession>A0A0A9BDH0</accession>
<protein>
    <submittedName>
        <fullName evidence="1">Uncharacterized protein</fullName>
    </submittedName>
</protein>
<name>A0A0A9BDH0_ARUDO</name>
<reference evidence="1" key="2">
    <citation type="journal article" date="2015" name="Data Brief">
        <title>Shoot transcriptome of the giant reed, Arundo donax.</title>
        <authorList>
            <person name="Barrero R.A."/>
            <person name="Guerrero F.D."/>
            <person name="Moolhuijzen P."/>
            <person name="Goolsby J.A."/>
            <person name="Tidwell J."/>
            <person name="Bellgard S.E."/>
            <person name="Bellgard M.I."/>
        </authorList>
    </citation>
    <scope>NUCLEOTIDE SEQUENCE</scope>
    <source>
        <tissue evidence="1">Shoot tissue taken approximately 20 cm above the soil surface</tissue>
    </source>
</reference>
<evidence type="ECO:0000313" key="1">
    <source>
        <dbReference type="EMBL" id="JAD60173.1"/>
    </source>
</evidence>
<dbReference type="EMBL" id="GBRH01237722">
    <property type="protein sequence ID" value="JAD60173.1"/>
    <property type="molecule type" value="Transcribed_RNA"/>
</dbReference>
<reference evidence="1" key="1">
    <citation type="submission" date="2014-09" db="EMBL/GenBank/DDBJ databases">
        <authorList>
            <person name="Magalhaes I.L.F."/>
            <person name="Oliveira U."/>
            <person name="Santos F.R."/>
            <person name="Vidigal T.H.D.A."/>
            <person name="Brescovit A.D."/>
            <person name="Santos A.J."/>
        </authorList>
    </citation>
    <scope>NUCLEOTIDE SEQUENCE</scope>
    <source>
        <tissue evidence="1">Shoot tissue taken approximately 20 cm above the soil surface</tissue>
    </source>
</reference>